<evidence type="ECO:0000313" key="3">
    <source>
        <dbReference type="Proteomes" id="UP000319383"/>
    </source>
</evidence>
<keyword evidence="2" id="KW-0328">Glycosyltransferase</keyword>
<keyword evidence="2" id="KW-0808">Transferase</keyword>
<dbReference type="KEGG" id="sdyn:Mal52_57100"/>
<dbReference type="Proteomes" id="UP000319383">
    <property type="component" value="Chromosome"/>
</dbReference>
<sequence length="389" mass="43378">MTGCQCSCSQHRAKCLAPLTKKPETPNPRRRGGIDTGKHAIVLDTQSCHEIESSSQTSLVCAGPPVTIVLAAYNGQDYIREQIESLQQQTYTNWTLLVRDDSSSDRTVDIVRELANNDHRITLLNDAQGWLGTTQNFGTLLEAAYDAGAPYVLFADQDDVWHPEKIARQMELILCAEDEDGRDVPQLVHSDLAVVDEDLRLIHDSFMGYEGLAHSPHQPLKTLLVQNFVTGCTALVNRALLELAVPIPTDAALHDWWLALCAATTGRIHYLPTATVRYRQHSKNCVGARSTHVHIGRLLSNLPAYVGRQTANLTAGIGQARTLLRRLESTTNADDDRAQLVRLFCQKFESRQGKFQRISRVMKLGIRRQSRLKQLSLLLQLPLVPVLPQ</sequence>
<dbReference type="AlphaFoldDB" id="A0A517ZXH4"/>
<dbReference type="PANTHER" id="PTHR43685:SF2">
    <property type="entry name" value="GLYCOSYLTRANSFERASE 2-LIKE DOMAIN-CONTAINING PROTEIN"/>
    <property type="match status" value="1"/>
</dbReference>
<dbReference type="SUPFAM" id="SSF53448">
    <property type="entry name" value="Nucleotide-diphospho-sugar transferases"/>
    <property type="match status" value="1"/>
</dbReference>
<organism evidence="2 3">
    <name type="scientific">Symmachiella dynata</name>
    <dbReference type="NCBI Taxonomy" id="2527995"/>
    <lineage>
        <taxon>Bacteria</taxon>
        <taxon>Pseudomonadati</taxon>
        <taxon>Planctomycetota</taxon>
        <taxon>Planctomycetia</taxon>
        <taxon>Planctomycetales</taxon>
        <taxon>Planctomycetaceae</taxon>
        <taxon>Symmachiella</taxon>
    </lineage>
</organism>
<dbReference type="EMBL" id="CP036276">
    <property type="protein sequence ID" value="QDU47182.1"/>
    <property type="molecule type" value="Genomic_DNA"/>
</dbReference>
<dbReference type="EC" id="2.4.-.-" evidence="2"/>
<dbReference type="CDD" id="cd04196">
    <property type="entry name" value="GT_2_like_d"/>
    <property type="match status" value="1"/>
</dbReference>
<dbReference type="GO" id="GO:0016757">
    <property type="term" value="F:glycosyltransferase activity"/>
    <property type="evidence" value="ECO:0007669"/>
    <property type="project" value="UniProtKB-KW"/>
</dbReference>
<keyword evidence="3" id="KW-1185">Reference proteome</keyword>
<reference evidence="2 3" key="1">
    <citation type="submission" date="2019-02" db="EMBL/GenBank/DDBJ databases">
        <title>Deep-cultivation of Planctomycetes and their phenomic and genomic characterization uncovers novel biology.</title>
        <authorList>
            <person name="Wiegand S."/>
            <person name="Jogler M."/>
            <person name="Boedeker C."/>
            <person name="Pinto D."/>
            <person name="Vollmers J."/>
            <person name="Rivas-Marin E."/>
            <person name="Kohn T."/>
            <person name="Peeters S.H."/>
            <person name="Heuer A."/>
            <person name="Rast P."/>
            <person name="Oberbeckmann S."/>
            <person name="Bunk B."/>
            <person name="Jeske O."/>
            <person name="Meyerdierks A."/>
            <person name="Storesund J.E."/>
            <person name="Kallscheuer N."/>
            <person name="Luecker S."/>
            <person name="Lage O.M."/>
            <person name="Pohl T."/>
            <person name="Merkel B.J."/>
            <person name="Hornburger P."/>
            <person name="Mueller R.-W."/>
            <person name="Bruemmer F."/>
            <person name="Labrenz M."/>
            <person name="Spormann A.M."/>
            <person name="Op den Camp H."/>
            <person name="Overmann J."/>
            <person name="Amann R."/>
            <person name="Jetten M.S.M."/>
            <person name="Mascher T."/>
            <person name="Medema M.H."/>
            <person name="Devos D.P."/>
            <person name="Kaster A.-K."/>
            <person name="Ovreas L."/>
            <person name="Rohde M."/>
            <person name="Galperin M.Y."/>
            <person name="Jogler C."/>
        </authorList>
    </citation>
    <scope>NUCLEOTIDE SEQUENCE [LARGE SCALE GENOMIC DNA]</scope>
    <source>
        <strain evidence="2 3">Mal52</strain>
    </source>
</reference>
<protein>
    <submittedName>
        <fullName evidence="2">Glycosyltransferase EpsH</fullName>
        <ecNumber evidence="2">2.4.-.-</ecNumber>
    </submittedName>
</protein>
<dbReference type="Gene3D" id="3.90.550.10">
    <property type="entry name" value="Spore Coat Polysaccharide Biosynthesis Protein SpsA, Chain A"/>
    <property type="match status" value="1"/>
</dbReference>
<name>A0A517ZXH4_9PLAN</name>
<feature type="domain" description="Glycosyltransferase 2-like" evidence="1">
    <location>
        <begin position="67"/>
        <end position="173"/>
    </location>
</feature>
<evidence type="ECO:0000259" key="1">
    <source>
        <dbReference type="Pfam" id="PF00535"/>
    </source>
</evidence>
<evidence type="ECO:0000313" key="2">
    <source>
        <dbReference type="EMBL" id="QDU47182.1"/>
    </source>
</evidence>
<proteinExistence type="predicted"/>
<dbReference type="InterPro" id="IPR029044">
    <property type="entry name" value="Nucleotide-diphossugar_trans"/>
</dbReference>
<accession>A0A517ZXH4</accession>
<dbReference type="PANTHER" id="PTHR43685">
    <property type="entry name" value="GLYCOSYLTRANSFERASE"/>
    <property type="match status" value="1"/>
</dbReference>
<dbReference type="InterPro" id="IPR001173">
    <property type="entry name" value="Glyco_trans_2-like"/>
</dbReference>
<dbReference type="Pfam" id="PF00535">
    <property type="entry name" value="Glycos_transf_2"/>
    <property type="match status" value="1"/>
</dbReference>
<gene>
    <name evidence="2" type="primary">epsH_2</name>
    <name evidence="2" type="ORF">Mal52_57100</name>
</gene>
<dbReference type="InterPro" id="IPR050834">
    <property type="entry name" value="Glycosyltransf_2"/>
</dbReference>